<proteinExistence type="predicted"/>
<gene>
    <name evidence="1" type="ORF">STIAU_6809</name>
</gene>
<dbReference type="Proteomes" id="UP000032702">
    <property type="component" value="Unassembled WGS sequence"/>
</dbReference>
<sequence>MGSMYPVSMGLPTVQPRELKSFEVQS</sequence>
<evidence type="ECO:0000313" key="2">
    <source>
        <dbReference type="Proteomes" id="UP000032702"/>
    </source>
</evidence>
<accession>Q08NC0</accession>
<organism evidence="1 2">
    <name type="scientific">Stigmatella aurantiaca (strain DW4/3-1)</name>
    <dbReference type="NCBI Taxonomy" id="378806"/>
    <lineage>
        <taxon>Bacteria</taxon>
        <taxon>Pseudomonadati</taxon>
        <taxon>Myxococcota</taxon>
        <taxon>Myxococcia</taxon>
        <taxon>Myxococcales</taxon>
        <taxon>Cystobacterineae</taxon>
        <taxon>Archangiaceae</taxon>
        <taxon>Stigmatella</taxon>
    </lineage>
</organism>
<feature type="non-terminal residue" evidence="1">
    <location>
        <position position="26"/>
    </location>
</feature>
<name>Q08NC0_STIAD</name>
<reference evidence="1 2" key="1">
    <citation type="submission" date="2006-04" db="EMBL/GenBank/DDBJ databases">
        <authorList>
            <person name="Nierman W.C."/>
        </authorList>
    </citation>
    <scope>NUCLEOTIDE SEQUENCE [LARGE SCALE GENOMIC DNA]</scope>
    <source>
        <strain evidence="1 2">DW4/3-1</strain>
    </source>
</reference>
<comment type="caution">
    <text evidence="1">The sequence shown here is derived from an EMBL/GenBank/DDBJ whole genome shotgun (WGS) entry which is preliminary data.</text>
</comment>
<protein>
    <submittedName>
        <fullName evidence="1">Uncharacterized protein</fullName>
    </submittedName>
</protein>
<evidence type="ECO:0000313" key="1">
    <source>
        <dbReference type="EMBL" id="EAU61977.1"/>
    </source>
</evidence>
<dbReference type="EMBL" id="AAMD01000292">
    <property type="protein sequence ID" value="EAU61977.1"/>
    <property type="molecule type" value="Genomic_DNA"/>
</dbReference>
<dbReference type="AlphaFoldDB" id="Q08NC0"/>